<dbReference type="PANTHER" id="PTHR43280">
    <property type="entry name" value="ARAC-FAMILY TRANSCRIPTIONAL REGULATOR"/>
    <property type="match status" value="1"/>
</dbReference>
<evidence type="ECO:0000256" key="3">
    <source>
        <dbReference type="ARBA" id="ARBA00023163"/>
    </source>
</evidence>
<dbReference type="PANTHER" id="PTHR43280:SF2">
    <property type="entry name" value="HTH-TYPE TRANSCRIPTIONAL REGULATOR EXSA"/>
    <property type="match status" value="1"/>
</dbReference>
<dbReference type="Gene3D" id="2.60.120.10">
    <property type="entry name" value="Jelly Rolls"/>
    <property type="match status" value="1"/>
</dbReference>
<dbReference type="SUPFAM" id="SSF46689">
    <property type="entry name" value="Homeodomain-like"/>
    <property type="match status" value="2"/>
</dbReference>
<dbReference type="InterPro" id="IPR011051">
    <property type="entry name" value="RmlC_Cupin_sf"/>
</dbReference>
<feature type="domain" description="HTH araC/xylS-type" evidence="4">
    <location>
        <begin position="190"/>
        <end position="288"/>
    </location>
</feature>
<dbReference type="InterPro" id="IPR003313">
    <property type="entry name" value="AraC-bd"/>
</dbReference>
<dbReference type="EMBL" id="CP048000">
    <property type="protein sequence ID" value="QHQ61545.1"/>
    <property type="molecule type" value="Genomic_DNA"/>
</dbReference>
<dbReference type="KEGG" id="anr:Ana3638_12790"/>
<dbReference type="PRINTS" id="PR00032">
    <property type="entry name" value="HTHARAC"/>
</dbReference>
<gene>
    <name evidence="5" type="ORF">Ana3638_12790</name>
</gene>
<keyword evidence="1" id="KW-0805">Transcription regulation</keyword>
<dbReference type="InterPro" id="IPR014710">
    <property type="entry name" value="RmlC-like_jellyroll"/>
</dbReference>
<dbReference type="SMART" id="SM00342">
    <property type="entry name" value="HTH_ARAC"/>
    <property type="match status" value="1"/>
</dbReference>
<name>A0A6P1TPI9_9FIRM</name>
<dbReference type="SUPFAM" id="SSF51182">
    <property type="entry name" value="RmlC-like cupins"/>
    <property type="match status" value="1"/>
</dbReference>
<dbReference type="PROSITE" id="PS01124">
    <property type="entry name" value="HTH_ARAC_FAMILY_2"/>
    <property type="match status" value="1"/>
</dbReference>
<dbReference type="Proteomes" id="UP000464314">
    <property type="component" value="Chromosome"/>
</dbReference>
<evidence type="ECO:0000313" key="5">
    <source>
        <dbReference type="EMBL" id="QHQ61545.1"/>
    </source>
</evidence>
<keyword evidence="6" id="KW-1185">Reference proteome</keyword>
<dbReference type="InterPro" id="IPR009057">
    <property type="entry name" value="Homeodomain-like_sf"/>
</dbReference>
<dbReference type="PROSITE" id="PS00041">
    <property type="entry name" value="HTH_ARAC_FAMILY_1"/>
    <property type="match status" value="1"/>
</dbReference>
<sequence length="300" mass="35046">MLAYYDTGETLFCDSDIFINKCITKETLLHAHSYIEIAFISAGNGIHKIGNDDLICKKGEVYIINHDIPHQFIADENCELEIYNCIFKPMFLDYSIIDSKKFYNITHSFLLKILDGDVTFKTPKIALLPKDFTYTQTLYEDMLIEYTIKDEGYIEVFKADLIKLIILILRTIKKETIINNNVYIKNDLLEKAIDYIHCNYYKDITIEELSMMAFLSQSHFCRLFKEYSGMTVKEFTQKIRIKEACILLDKSNKKIADIAAEVGYNDIKYFLSLFKKQVGMTPTEYKKQNDTTLYNRLPLN</sequence>
<dbReference type="AlphaFoldDB" id="A0A6P1TPI9"/>
<evidence type="ECO:0000259" key="4">
    <source>
        <dbReference type="PROSITE" id="PS01124"/>
    </source>
</evidence>
<dbReference type="RefSeq" id="WP_161838370.1">
    <property type="nucleotide sequence ID" value="NZ_CP048000.1"/>
</dbReference>
<evidence type="ECO:0000256" key="2">
    <source>
        <dbReference type="ARBA" id="ARBA00023125"/>
    </source>
</evidence>
<dbReference type="GO" id="GO:0003700">
    <property type="term" value="F:DNA-binding transcription factor activity"/>
    <property type="evidence" value="ECO:0007669"/>
    <property type="project" value="InterPro"/>
</dbReference>
<dbReference type="GO" id="GO:0043565">
    <property type="term" value="F:sequence-specific DNA binding"/>
    <property type="evidence" value="ECO:0007669"/>
    <property type="project" value="InterPro"/>
</dbReference>
<dbReference type="Pfam" id="PF02311">
    <property type="entry name" value="AraC_binding"/>
    <property type="match status" value="1"/>
</dbReference>
<dbReference type="InterPro" id="IPR020449">
    <property type="entry name" value="Tscrpt_reg_AraC-type_HTH"/>
</dbReference>
<keyword evidence="3" id="KW-0804">Transcription</keyword>
<accession>A0A6P1TPI9</accession>
<proteinExistence type="predicted"/>
<keyword evidence="2" id="KW-0238">DNA-binding</keyword>
<reference evidence="5 6" key="1">
    <citation type="submission" date="2020-01" db="EMBL/GenBank/DDBJ databases">
        <title>Genome analysis of Anaerocolumna sp. CBA3638.</title>
        <authorList>
            <person name="Kim J."/>
            <person name="Roh S.W."/>
        </authorList>
    </citation>
    <scope>NUCLEOTIDE SEQUENCE [LARGE SCALE GENOMIC DNA]</scope>
    <source>
        <strain evidence="5 6">CBA3638</strain>
    </source>
</reference>
<protein>
    <submittedName>
        <fullName evidence="5">AraC family transcriptional regulator</fullName>
    </submittedName>
</protein>
<evidence type="ECO:0000256" key="1">
    <source>
        <dbReference type="ARBA" id="ARBA00023015"/>
    </source>
</evidence>
<organism evidence="5 6">
    <name type="scientific">Anaerocolumna sedimenticola</name>
    <dbReference type="NCBI Taxonomy" id="2696063"/>
    <lineage>
        <taxon>Bacteria</taxon>
        <taxon>Bacillati</taxon>
        <taxon>Bacillota</taxon>
        <taxon>Clostridia</taxon>
        <taxon>Lachnospirales</taxon>
        <taxon>Lachnospiraceae</taxon>
        <taxon>Anaerocolumna</taxon>
    </lineage>
</organism>
<dbReference type="Pfam" id="PF12833">
    <property type="entry name" value="HTH_18"/>
    <property type="match status" value="1"/>
</dbReference>
<evidence type="ECO:0000313" key="6">
    <source>
        <dbReference type="Proteomes" id="UP000464314"/>
    </source>
</evidence>
<dbReference type="Gene3D" id="1.10.10.60">
    <property type="entry name" value="Homeodomain-like"/>
    <property type="match status" value="2"/>
</dbReference>
<dbReference type="InterPro" id="IPR018062">
    <property type="entry name" value="HTH_AraC-typ_CS"/>
</dbReference>
<dbReference type="InterPro" id="IPR018060">
    <property type="entry name" value="HTH_AraC"/>
</dbReference>